<feature type="transmembrane region" description="Helical" evidence="5">
    <location>
        <begin position="123"/>
        <end position="141"/>
    </location>
</feature>
<dbReference type="STRING" id="412690.SAMN04489834_0041"/>
<dbReference type="PANTHER" id="PTHR24421">
    <property type="entry name" value="NITRATE/NITRITE SENSOR PROTEIN NARX-RELATED"/>
    <property type="match status" value="1"/>
</dbReference>
<name>A0A1H1LBR1_9MICO</name>
<feature type="compositionally biased region" description="Low complexity" evidence="4">
    <location>
        <begin position="20"/>
        <end position="46"/>
    </location>
</feature>
<evidence type="ECO:0000256" key="3">
    <source>
        <dbReference type="ARBA" id="ARBA00023012"/>
    </source>
</evidence>
<dbReference type="AlphaFoldDB" id="A0A1H1LBR1"/>
<feature type="transmembrane region" description="Helical" evidence="5">
    <location>
        <begin position="195"/>
        <end position="214"/>
    </location>
</feature>
<evidence type="ECO:0000313" key="8">
    <source>
        <dbReference type="Proteomes" id="UP000181956"/>
    </source>
</evidence>
<keyword evidence="5" id="KW-0472">Membrane</keyword>
<feature type="region of interest" description="Disordered" evidence="4">
    <location>
        <begin position="1"/>
        <end position="58"/>
    </location>
</feature>
<reference evidence="8" key="1">
    <citation type="submission" date="2016-10" db="EMBL/GenBank/DDBJ databases">
        <authorList>
            <person name="Varghese N."/>
            <person name="Submissions S."/>
        </authorList>
    </citation>
    <scope>NUCLEOTIDE SEQUENCE [LARGE SCALE GENOMIC DNA]</scope>
    <source>
        <strain evidence="8">DSM 21772</strain>
    </source>
</reference>
<dbReference type="EMBL" id="LT629742">
    <property type="protein sequence ID" value="SDR71762.1"/>
    <property type="molecule type" value="Genomic_DNA"/>
</dbReference>
<dbReference type="Proteomes" id="UP000181956">
    <property type="component" value="Chromosome I"/>
</dbReference>
<keyword evidence="8" id="KW-1185">Reference proteome</keyword>
<dbReference type="PANTHER" id="PTHR24421:SF61">
    <property type="entry name" value="OXYGEN SENSOR HISTIDINE KINASE NREB"/>
    <property type="match status" value="1"/>
</dbReference>
<evidence type="ECO:0000256" key="4">
    <source>
        <dbReference type="SAM" id="MobiDB-lite"/>
    </source>
</evidence>
<dbReference type="SUPFAM" id="SSF55874">
    <property type="entry name" value="ATPase domain of HSP90 chaperone/DNA topoisomerase II/histidine kinase"/>
    <property type="match status" value="1"/>
</dbReference>
<evidence type="ECO:0000256" key="5">
    <source>
        <dbReference type="SAM" id="Phobius"/>
    </source>
</evidence>
<feature type="transmembrane region" description="Helical" evidence="5">
    <location>
        <begin position="153"/>
        <end position="174"/>
    </location>
</feature>
<dbReference type="InterPro" id="IPR007168">
    <property type="entry name" value="Phageshock_PspC_N"/>
</dbReference>
<gene>
    <name evidence="7" type="ORF">SAMN04489834_0041</name>
</gene>
<organism evidence="7 8">
    <name type="scientific">Microterricola viridarii</name>
    <dbReference type="NCBI Taxonomy" id="412690"/>
    <lineage>
        <taxon>Bacteria</taxon>
        <taxon>Bacillati</taxon>
        <taxon>Actinomycetota</taxon>
        <taxon>Actinomycetes</taxon>
        <taxon>Micrococcales</taxon>
        <taxon>Microbacteriaceae</taxon>
        <taxon>Microterricola</taxon>
    </lineage>
</organism>
<dbReference type="RefSeq" id="WP_083362244.1">
    <property type="nucleotide sequence ID" value="NZ_LT629742.1"/>
</dbReference>
<dbReference type="InterPro" id="IPR036890">
    <property type="entry name" value="HATPase_C_sf"/>
</dbReference>
<dbReference type="Pfam" id="PF04024">
    <property type="entry name" value="PspC"/>
    <property type="match status" value="1"/>
</dbReference>
<protein>
    <submittedName>
        <fullName evidence="7">Signal transduction histidine kinase</fullName>
    </submittedName>
</protein>
<feature type="domain" description="Phage shock protein PspC N-terminal" evidence="6">
    <location>
        <begin position="53"/>
        <end position="106"/>
    </location>
</feature>
<evidence type="ECO:0000256" key="2">
    <source>
        <dbReference type="ARBA" id="ARBA00022777"/>
    </source>
</evidence>
<feature type="compositionally biased region" description="Polar residues" evidence="4">
    <location>
        <begin position="447"/>
        <end position="459"/>
    </location>
</feature>
<feature type="transmembrane region" description="Helical" evidence="5">
    <location>
        <begin position="220"/>
        <end position="243"/>
    </location>
</feature>
<dbReference type="GO" id="GO:0000160">
    <property type="term" value="P:phosphorelay signal transduction system"/>
    <property type="evidence" value="ECO:0007669"/>
    <property type="project" value="UniProtKB-KW"/>
</dbReference>
<evidence type="ECO:0000259" key="6">
    <source>
        <dbReference type="Pfam" id="PF04024"/>
    </source>
</evidence>
<dbReference type="OrthoDB" id="3534856at2"/>
<keyword evidence="5" id="KW-0812">Transmembrane</keyword>
<keyword evidence="3" id="KW-0902">Two-component regulatory system</keyword>
<feature type="transmembrane region" description="Helical" evidence="5">
    <location>
        <begin position="83"/>
        <end position="103"/>
    </location>
</feature>
<proteinExistence type="predicted"/>
<keyword evidence="1" id="KW-0808">Transferase</keyword>
<feature type="region of interest" description="Disordered" evidence="4">
    <location>
        <begin position="437"/>
        <end position="459"/>
    </location>
</feature>
<dbReference type="InterPro" id="IPR050482">
    <property type="entry name" value="Sensor_HK_TwoCompSys"/>
</dbReference>
<keyword evidence="2 7" id="KW-0418">Kinase</keyword>
<evidence type="ECO:0000313" key="7">
    <source>
        <dbReference type="EMBL" id="SDR71762.1"/>
    </source>
</evidence>
<evidence type="ECO:0000256" key="1">
    <source>
        <dbReference type="ARBA" id="ARBA00022679"/>
    </source>
</evidence>
<keyword evidence="5" id="KW-1133">Transmembrane helix</keyword>
<accession>A0A1H1LBR1</accession>
<dbReference type="GO" id="GO:0016301">
    <property type="term" value="F:kinase activity"/>
    <property type="evidence" value="ECO:0007669"/>
    <property type="project" value="UniProtKB-KW"/>
</dbReference>
<dbReference type="Gene3D" id="3.30.565.10">
    <property type="entry name" value="Histidine kinase-like ATPase, C-terminal domain"/>
    <property type="match status" value="1"/>
</dbReference>
<sequence length="459" mass="48227">MSTNVQGAHAPEPGAVSAHPPAAGTRADAAGNRATRAAPSAAALSTAPPPRPRLSRPRSCMATGVSAGLATHLGWPVGVVRAIFVVLALFSGLGILLYCWFWAFMPFEAATSEADTVTRSAPVGWGLVVLSALAAGLALYLGRNNYYYEAWPFADVAPALLAAIALAVAASFWVTFVDRIDPERGRRTEKLVRTAVTVVLGVLLISVLFGPFAAQRSIYAIVYALLLLLGIALVFAPVLLRLWRELGAERTRRVREEQRSEIAAHLHDSVLQTLALIQNRAGASSEVARIARAQERELRSWLFEADAPADSDLATDLRDWAAALELDYPVRVDVVVVGESGERASGEIAAAAREAMLNAARHAGGEVSVYIEGTAHAVEVFVRDRGPGFAVADVAADRLGVRESIIGRMRRAGGSATVGVGAGGTGTEVRLRFGAPLTNGAKPAASAEQTTQNGATTGG</sequence>